<evidence type="ECO:0000259" key="10">
    <source>
        <dbReference type="Pfam" id="PF25944"/>
    </source>
</evidence>
<dbReference type="GO" id="GO:1990281">
    <property type="term" value="C:efflux pump complex"/>
    <property type="evidence" value="ECO:0007669"/>
    <property type="project" value="TreeGrafter"/>
</dbReference>
<dbReference type="InterPro" id="IPR006143">
    <property type="entry name" value="RND_pump_MFP"/>
</dbReference>
<keyword evidence="6" id="KW-0472">Membrane</keyword>
<dbReference type="PANTHER" id="PTHR30469:SF12">
    <property type="entry name" value="MULTIDRUG RESISTANCE PROTEIN MDTA"/>
    <property type="match status" value="1"/>
</dbReference>
<feature type="domain" description="Multidrug resistance protein MdtA-like barrel-sandwich hybrid" evidence="9">
    <location>
        <begin position="67"/>
        <end position="210"/>
    </location>
</feature>
<comment type="similarity">
    <text evidence="2">Belongs to the membrane fusion protein (MFP) (TC 8.A.1) family.</text>
</comment>
<feature type="domain" description="Multidrug resistance protein MdtA-like alpha-helical hairpin" evidence="8">
    <location>
        <begin position="108"/>
        <end position="176"/>
    </location>
</feature>
<reference evidence="12 13" key="1">
    <citation type="submission" date="2018-06" db="EMBL/GenBank/DDBJ databases">
        <title>Genomic Encyclopedia of Type Strains, Phase III (KMG-III): the genomes of soil and plant-associated and newly described type strains.</title>
        <authorList>
            <person name="Whitman W."/>
        </authorList>
    </citation>
    <scope>NUCLEOTIDE SEQUENCE [LARGE SCALE GENOMIC DNA]</scope>
    <source>
        <strain evidence="12 13">LMG 23644</strain>
    </source>
</reference>
<evidence type="ECO:0000256" key="6">
    <source>
        <dbReference type="ARBA" id="ARBA00023136"/>
    </source>
</evidence>
<dbReference type="InterPro" id="IPR058626">
    <property type="entry name" value="MdtA-like_b-barrel"/>
</dbReference>
<evidence type="ECO:0000256" key="5">
    <source>
        <dbReference type="ARBA" id="ARBA00022519"/>
    </source>
</evidence>
<feature type="domain" description="Multidrug resistance protein MdtA-like beta-barrel" evidence="10">
    <location>
        <begin position="217"/>
        <end position="297"/>
    </location>
</feature>
<evidence type="ECO:0000259" key="9">
    <source>
        <dbReference type="Pfam" id="PF25917"/>
    </source>
</evidence>
<proteinExistence type="inferred from homology"/>
<dbReference type="Gene3D" id="2.40.50.100">
    <property type="match status" value="1"/>
</dbReference>
<dbReference type="Pfam" id="PF25917">
    <property type="entry name" value="BSH_RND"/>
    <property type="match status" value="1"/>
</dbReference>
<dbReference type="Pfam" id="PF25944">
    <property type="entry name" value="Beta-barrel_RND"/>
    <property type="match status" value="1"/>
</dbReference>
<name>A0A329CT55_9BURK</name>
<dbReference type="Pfam" id="PF25876">
    <property type="entry name" value="HH_MFP_RND"/>
    <property type="match status" value="1"/>
</dbReference>
<dbReference type="Proteomes" id="UP000248918">
    <property type="component" value="Unassembled WGS sequence"/>
</dbReference>
<evidence type="ECO:0000259" key="11">
    <source>
        <dbReference type="Pfam" id="PF25967"/>
    </source>
</evidence>
<evidence type="ECO:0000256" key="4">
    <source>
        <dbReference type="ARBA" id="ARBA00022475"/>
    </source>
</evidence>
<dbReference type="EMBL" id="QLTK01000003">
    <property type="protein sequence ID" value="RAS37458.1"/>
    <property type="molecule type" value="Genomic_DNA"/>
</dbReference>
<comment type="caution">
    <text evidence="12">The sequence shown here is derived from an EMBL/GenBank/DDBJ whole genome shotgun (WGS) entry which is preliminary data.</text>
</comment>
<dbReference type="GO" id="GO:0015562">
    <property type="term" value="F:efflux transmembrane transporter activity"/>
    <property type="evidence" value="ECO:0007669"/>
    <property type="project" value="TreeGrafter"/>
</dbReference>
<dbReference type="InterPro" id="IPR058625">
    <property type="entry name" value="MdtA-like_BSH"/>
</dbReference>
<dbReference type="InterPro" id="IPR058624">
    <property type="entry name" value="MdtA-like_HH"/>
</dbReference>
<dbReference type="RefSeq" id="WP_244146875.1">
    <property type="nucleotide sequence ID" value="NZ_CADFFP010000002.1"/>
</dbReference>
<evidence type="ECO:0000313" key="13">
    <source>
        <dbReference type="Proteomes" id="UP000248918"/>
    </source>
</evidence>
<accession>A0A329CT55</accession>
<keyword evidence="3" id="KW-0813">Transport</keyword>
<sequence length="420" mass="43343">MKRTHLKWPALIVLVLLIVLAVWLLFFRNPARKAPAVPPGTPVSAVAAKLADVPVYIDSLGTVTPTRTVTVITQVNGILDSVDFKEGQRVHRGQVIARIDSRALEAQLVQAQGTLTHDKAALANAQLDLQRYRQLIKVGSITQQTLDTQLATVNEDQGTVVSDTGNVKNLQVQVSYCTITSPVDGVVGLRLVDPGNYITTTSTTGVAVITQLQPATIVYAVPEDYLGQIHRAMSRGAVAVLAYDRDKKTLLSHGTLLAVDNQVDTATGTVKVKAEFPQSGDALFPNQFVNARMQADTLKQIPVIPTAAIQHGTNGDFVFVVGAGNKVALRNVKAGPVSGDNTAILDGGVKAGEQVVTDGADKLDNGSAVRVVAATPAGASGASASASASDAAASSATGATSASSASGASSASSAAASASH</sequence>
<dbReference type="PANTHER" id="PTHR30469">
    <property type="entry name" value="MULTIDRUG RESISTANCE PROTEIN MDTA"/>
    <property type="match status" value="1"/>
</dbReference>
<comment type="subcellular location">
    <subcellularLocation>
        <location evidence="1">Cell membrane</location>
    </subcellularLocation>
</comment>
<gene>
    <name evidence="12" type="ORF">BX591_103312</name>
</gene>
<feature type="domain" description="Multidrug resistance protein MdtA-like C-terminal permuted SH3" evidence="11">
    <location>
        <begin position="303"/>
        <end position="362"/>
    </location>
</feature>
<keyword evidence="5" id="KW-0997">Cell inner membrane</keyword>
<feature type="region of interest" description="Disordered" evidence="7">
    <location>
        <begin position="380"/>
        <end position="420"/>
    </location>
</feature>
<dbReference type="AlphaFoldDB" id="A0A329CT55"/>
<protein>
    <submittedName>
        <fullName evidence="12">Multidrug efflux system membrane fusion protein</fullName>
    </submittedName>
</protein>
<dbReference type="Gene3D" id="2.40.30.170">
    <property type="match status" value="1"/>
</dbReference>
<keyword evidence="4" id="KW-1003">Cell membrane</keyword>
<evidence type="ECO:0000256" key="1">
    <source>
        <dbReference type="ARBA" id="ARBA00004236"/>
    </source>
</evidence>
<dbReference type="Pfam" id="PF25967">
    <property type="entry name" value="RND-MFP_C"/>
    <property type="match status" value="1"/>
</dbReference>
<dbReference type="NCBIfam" id="TIGR01730">
    <property type="entry name" value="RND_mfp"/>
    <property type="match status" value="1"/>
</dbReference>
<evidence type="ECO:0000313" key="12">
    <source>
        <dbReference type="EMBL" id="RAS37458.1"/>
    </source>
</evidence>
<evidence type="ECO:0000259" key="8">
    <source>
        <dbReference type="Pfam" id="PF25876"/>
    </source>
</evidence>
<organism evidence="12 13">
    <name type="scientific">Paraburkholderia bryophila</name>
    <dbReference type="NCBI Taxonomy" id="420952"/>
    <lineage>
        <taxon>Bacteria</taxon>
        <taxon>Pseudomonadati</taxon>
        <taxon>Pseudomonadota</taxon>
        <taxon>Betaproteobacteria</taxon>
        <taxon>Burkholderiales</taxon>
        <taxon>Burkholderiaceae</taxon>
        <taxon>Paraburkholderia</taxon>
    </lineage>
</organism>
<dbReference type="InterPro" id="IPR058627">
    <property type="entry name" value="MdtA-like_C"/>
</dbReference>
<dbReference type="Gene3D" id="2.40.420.20">
    <property type="match status" value="1"/>
</dbReference>
<dbReference type="SUPFAM" id="SSF111369">
    <property type="entry name" value="HlyD-like secretion proteins"/>
    <property type="match status" value="1"/>
</dbReference>
<evidence type="ECO:0000256" key="3">
    <source>
        <dbReference type="ARBA" id="ARBA00022448"/>
    </source>
</evidence>
<evidence type="ECO:0000256" key="7">
    <source>
        <dbReference type="SAM" id="MobiDB-lite"/>
    </source>
</evidence>
<dbReference type="Gene3D" id="1.10.287.470">
    <property type="entry name" value="Helix hairpin bin"/>
    <property type="match status" value="1"/>
</dbReference>
<evidence type="ECO:0000256" key="2">
    <source>
        <dbReference type="ARBA" id="ARBA00009477"/>
    </source>
</evidence>